<accession>A0AB39LAZ7</accession>
<sequence length="58" mass="6673">MNLEEALKQVNSWNLKKPAPIIPSEMTDEELSHLRFTTFSKEDEEAIMAELKKRGLAL</sequence>
<organism evidence="1">
    <name type="scientific">Streptococcus sp. CP1998</name>
    <dbReference type="NCBI Taxonomy" id="3238303"/>
    <lineage>
        <taxon>Bacteria</taxon>
        <taxon>Bacillati</taxon>
        <taxon>Bacillota</taxon>
        <taxon>Bacilli</taxon>
        <taxon>Lactobacillales</taxon>
        <taxon>Streptococcaceae</taxon>
        <taxon>Streptococcus</taxon>
    </lineage>
</organism>
<proteinExistence type="predicted"/>
<name>A0AB39LAZ7_9STRE</name>
<protein>
    <submittedName>
        <fullName evidence="1">Uncharacterized protein</fullName>
    </submittedName>
</protein>
<reference evidence="1" key="1">
    <citation type="submission" date="2024-07" db="EMBL/GenBank/DDBJ databases">
        <authorList>
            <person name="Li G."/>
        </authorList>
    </citation>
    <scope>NUCLEOTIDE SEQUENCE</scope>
    <source>
        <strain evidence="1">CP1998</strain>
    </source>
</reference>
<dbReference type="EMBL" id="CP163380">
    <property type="protein sequence ID" value="XDP49061.1"/>
    <property type="molecule type" value="Genomic_DNA"/>
</dbReference>
<evidence type="ECO:0000313" key="1">
    <source>
        <dbReference type="EMBL" id="XDP49061.1"/>
    </source>
</evidence>
<dbReference type="RefSeq" id="WP_369087605.1">
    <property type="nucleotide sequence ID" value="NZ_CP163380.1"/>
</dbReference>
<gene>
    <name evidence="1" type="ORF">AB4X21_05590</name>
</gene>
<dbReference type="AlphaFoldDB" id="A0AB39LAZ7"/>